<dbReference type="Gene3D" id="2.30.40.10">
    <property type="entry name" value="Urease, subunit C, domain 1"/>
    <property type="match status" value="1"/>
</dbReference>
<sequence length="433" mass="45701">MLLIRGGRLIDPVSRRDEIGHLVLEDGKVREVLTGDAPGGFQGKVIPAEGKWVVPGLIDMHVHLRDPGFEWKEDILTGTRAAAAGGFTSVACMANTHPVNDSPEVTRYIVEKARREGNANVFPVAAVTLGLEGKEMADFSELAEAGAVAFSDDGKPVENPLLLRRAMEYMRPFGYRILSHAEDPVLAGGGAAHEGWTARKLGIPGIPSAAEEVAIARDILIARQTGGKLHIQHISTRMGVDLLRMARRAGLDVTGETAPQYFTLTDAALEGYDTNAKMNPPLRGEDDRMAVLAGIQDGTIDAIACDHAPHEAYVKRCEFAAAANGIIGLQTSLPLSLALLAGGNISPSRIVELLSAGPARILGLRGKGTLAAGADADVTVIDPDAEWEFLPAEVVSKSGNSPFLGWKLRGRASAVLCGGRVRHSAMAGAAADA</sequence>
<dbReference type="HAMAP" id="MF_00220_B">
    <property type="entry name" value="PyrC_classI_B"/>
    <property type="match status" value="1"/>
</dbReference>
<evidence type="ECO:0000256" key="5">
    <source>
        <dbReference type="ARBA" id="ARBA00022975"/>
    </source>
</evidence>
<reference evidence="8" key="1">
    <citation type="journal article" date="2015" name="ISME J.">
        <title>Aquifer environment selects for microbial species cohorts in sediment and groundwater.</title>
        <authorList>
            <person name="Hug L.A."/>
            <person name="Thomas B.C."/>
            <person name="Brown C.T."/>
            <person name="Frischkorn K.R."/>
            <person name="Williams K.H."/>
            <person name="Tringe S.G."/>
            <person name="Banfield J.F."/>
        </authorList>
    </citation>
    <scope>NUCLEOTIDE SEQUENCE</scope>
</reference>
<keyword evidence="5 6" id="KW-0665">Pyrimidine biosynthesis</keyword>
<dbReference type="GO" id="GO:0004038">
    <property type="term" value="F:allantoinase activity"/>
    <property type="evidence" value="ECO:0007669"/>
    <property type="project" value="TreeGrafter"/>
</dbReference>
<feature type="binding site" evidence="6">
    <location>
        <position position="95"/>
    </location>
    <ligand>
        <name>substrate</name>
    </ligand>
</feature>
<feature type="domain" description="Dihydroorotase catalytic" evidence="7">
    <location>
        <begin position="50"/>
        <end position="237"/>
    </location>
</feature>
<evidence type="ECO:0000256" key="2">
    <source>
        <dbReference type="ARBA" id="ARBA00010286"/>
    </source>
</evidence>
<feature type="binding site" evidence="6">
    <location>
        <position position="61"/>
    </location>
    <ligand>
        <name>Zn(2+)</name>
        <dbReference type="ChEBI" id="CHEBI:29105"/>
        <label>1</label>
    </ligand>
</feature>
<dbReference type="InterPro" id="IPR004722">
    <property type="entry name" value="DHOase"/>
</dbReference>
<dbReference type="PANTHER" id="PTHR43668:SF2">
    <property type="entry name" value="ALLANTOINASE"/>
    <property type="match status" value="1"/>
</dbReference>
<dbReference type="CDD" id="cd01317">
    <property type="entry name" value="DHOase_IIa"/>
    <property type="match status" value="1"/>
</dbReference>
<dbReference type="PANTHER" id="PTHR43668">
    <property type="entry name" value="ALLANTOINASE"/>
    <property type="match status" value="1"/>
</dbReference>
<accession>A0A0H4TLI7</accession>
<dbReference type="InterPro" id="IPR002195">
    <property type="entry name" value="Dihydroorotase_CS"/>
</dbReference>
<evidence type="ECO:0000313" key="8">
    <source>
        <dbReference type="EMBL" id="AKQ01394.1"/>
    </source>
</evidence>
<feature type="binding site" evidence="6">
    <location>
        <position position="63"/>
    </location>
    <ligand>
        <name>Zn(2+)</name>
        <dbReference type="ChEBI" id="CHEBI:29105"/>
        <label>1</label>
    </ligand>
</feature>
<name>A0A0H4TLI7_9DELT</name>
<feature type="binding site" evidence="6">
    <location>
        <position position="233"/>
    </location>
    <ligand>
        <name>Zn(2+)</name>
        <dbReference type="ChEBI" id="CHEBI:29105"/>
        <label>2</label>
    </ligand>
</feature>
<keyword evidence="6" id="KW-0862">Zinc</keyword>
<dbReference type="GO" id="GO:0005737">
    <property type="term" value="C:cytoplasm"/>
    <property type="evidence" value="ECO:0007669"/>
    <property type="project" value="TreeGrafter"/>
</dbReference>
<protein>
    <recommendedName>
        <fullName evidence="6">Dihydroorotase</fullName>
        <shortName evidence="6">DHOase</shortName>
        <ecNumber evidence="6">3.5.2.3</ecNumber>
    </recommendedName>
</protein>
<keyword evidence="4 6" id="KW-0378">Hydrolase</keyword>
<feature type="binding site" evidence="6">
    <location>
        <position position="153"/>
    </location>
    <ligand>
        <name>Zn(2+)</name>
        <dbReference type="ChEBI" id="CHEBI:29105"/>
        <label>2</label>
    </ligand>
</feature>
<dbReference type="InterPro" id="IPR024403">
    <property type="entry name" value="DHOase_cat"/>
</dbReference>
<feature type="binding site" evidence="6">
    <location>
        <position position="279"/>
    </location>
    <ligand>
        <name>substrate</name>
    </ligand>
</feature>
<evidence type="ECO:0000256" key="6">
    <source>
        <dbReference type="HAMAP-Rule" id="MF_00220"/>
    </source>
</evidence>
<dbReference type="PROSITE" id="PS00482">
    <property type="entry name" value="DIHYDROOROTASE_1"/>
    <property type="match status" value="1"/>
</dbReference>
<feature type="binding site" evidence="6">
    <location>
        <position position="310"/>
    </location>
    <ligand>
        <name>substrate</name>
    </ligand>
</feature>
<evidence type="ECO:0000256" key="3">
    <source>
        <dbReference type="ARBA" id="ARBA00022723"/>
    </source>
</evidence>
<dbReference type="InterPro" id="IPR050138">
    <property type="entry name" value="DHOase/Allantoinase_Hydrolase"/>
</dbReference>
<evidence type="ECO:0000259" key="7">
    <source>
        <dbReference type="Pfam" id="PF12890"/>
    </source>
</evidence>
<dbReference type="SUPFAM" id="SSF51338">
    <property type="entry name" value="Composite domain of metallo-dependent hydrolases"/>
    <property type="match status" value="1"/>
</dbReference>
<comment type="catalytic activity">
    <reaction evidence="6">
        <text>(S)-dihydroorotate + H2O = N-carbamoyl-L-aspartate + H(+)</text>
        <dbReference type="Rhea" id="RHEA:24296"/>
        <dbReference type="ChEBI" id="CHEBI:15377"/>
        <dbReference type="ChEBI" id="CHEBI:15378"/>
        <dbReference type="ChEBI" id="CHEBI:30864"/>
        <dbReference type="ChEBI" id="CHEBI:32814"/>
        <dbReference type="EC" id="3.5.2.3"/>
    </reaction>
</comment>
<dbReference type="GO" id="GO:0044205">
    <property type="term" value="P:'de novo' UMP biosynthetic process"/>
    <property type="evidence" value="ECO:0007669"/>
    <property type="project" value="UniProtKB-UniRule"/>
</dbReference>
<dbReference type="InterPro" id="IPR032466">
    <property type="entry name" value="Metal_Hydrolase"/>
</dbReference>
<feature type="binding site" evidence="6">
    <location>
        <position position="153"/>
    </location>
    <ligand>
        <name>Zn(2+)</name>
        <dbReference type="ChEBI" id="CHEBI:29105"/>
        <label>1</label>
    </ligand>
</feature>
<feature type="active site" evidence="6">
    <location>
        <position position="306"/>
    </location>
</feature>
<dbReference type="NCBIfam" id="TIGR00857">
    <property type="entry name" value="pyrC_multi"/>
    <property type="match status" value="1"/>
</dbReference>
<dbReference type="InterPro" id="IPR011059">
    <property type="entry name" value="Metal-dep_hydrolase_composite"/>
</dbReference>
<feature type="binding site" evidence="6">
    <location>
        <position position="306"/>
    </location>
    <ligand>
        <name>Zn(2+)</name>
        <dbReference type="ChEBI" id="CHEBI:29105"/>
        <label>1</label>
    </ligand>
</feature>
<dbReference type="Gene3D" id="3.20.20.140">
    <property type="entry name" value="Metal-dependent hydrolases"/>
    <property type="match status" value="1"/>
</dbReference>
<comment type="caution">
    <text evidence="6">Lacks conserved residue(s) required for the propagation of feature annotation.</text>
</comment>
<evidence type="ECO:0000256" key="4">
    <source>
        <dbReference type="ARBA" id="ARBA00022801"/>
    </source>
</evidence>
<dbReference type="EC" id="3.5.2.3" evidence="6"/>
<keyword evidence="3 6" id="KW-0479">Metal-binding</keyword>
<proteinExistence type="inferred from homology"/>
<comment type="pathway">
    <text evidence="6">Pyrimidine metabolism; UMP biosynthesis via de novo pathway; (S)-dihydroorotate from bicarbonate: step 3/3.</text>
</comment>
<dbReference type="Pfam" id="PF12890">
    <property type="entry name" value="DHOase"/>
    <property type="match status" value="1"/>
</dbReference>
<dbReference type="GO" id="GO:0004151">
    <property type="term" value="F:dihydroorotase activity"/>
    <property type="evidence" value="ECO:0007669"/>
    <property type="project" value="UniProtKB-UniRule"/>
</dbReference>
<organism evidence="8">
    <name type="scientific">uncultured delta proteobacterium Rifle_16ft_4_minimus_184</name>
    <dbReference type="NCBI Taxonomy" id="1665175"/>
    <lineage>
        <taxon>Bacteria</taxon>
        <taxon>Deltaproteobacteria</taxon>
        <taxon>environmental samples</taxon>
    </lineage>
</organism>
<dbReference type="GO" id="GO:0008270">
    <property type="term" value="F:zinc ion binding"/>
    <property type="evidence" value="ECO:0007669"/>
    <property type="project" value="UniProtKB-UniRule"/>
</dbReference>
<dbReference type="AlphaFoldDB" id="A0A0H4TLI7"/>
<evidence type="ECO:0000256" key="1">
    <source>
        <dbReference type="ARBA" id="ARBA00002368"/>
    </source>
</evidence>
<dbReference type="SUPFAM" id="SSF51556">
    <property type="entry name" value="Metallo-dependent hydrolases"/>
    <property type="match status" value="1"/>
</dbReference>
<dbReference type="GO" id="GO:0006145">
    <property type="term" value="P:purine nucleobase catabolic process"/>
    <property type="evidence" value="ECO:0007669"/>
    <property type="project" value="TreeGrafter"/>
</dbReference>
<gene>
    <name evidence="6" type="primary">pyrC</name>
</gene>
<dbReference type="EMBL" id="KT006965">
    <property type="protein sequence ID" value="AKQ01394.1"/>
    <property type="molecule type" value="Genomic_DNA"/>
</dbReference>
<feature type="binding site" evidence="6">
    <location>
        <begin position="63"/>
        <end position="65"/>
    </location>
    <ligand>
        <name>substrate</name>
    </ligand>
</feature>
<dbReference type="UniPathway" id="UPA00070">
    <property type="reaction ID" value="UER00117"/>
</dbReference>
<comment type="similarity">
    <text evidence="2 6">Belongs to the metallo-dependent hydrolases superfamily. DHOase family. Class I DHOase subfamily.</text>
</comment>
<comment type="cofactor">
    <cofactor evidence="6">
        <name>Zn(2+)</name>
        <dbReference type="ChEBI" id="CHEBI:29105"/>
    </cofactor>
    <text evidence="6">Binds 2 Zn(2+) ions per subunit.</text>
</comment>
<feature type="binding site" evidence="6">
    <location>
        <position position="180"/>
    </location>
    <ligand>
        <name>Zn(2+)</name>
        <dbReference type="ChEBI" id="CHEBI:29105"/>
        <label>2</label>
    </ligand>
</feature>
<comment type="function">
    <text evidence="1 6">Catalyzes the reversible cyclization of carbamoyl aspartate to dihydroorotate.</text>
</comment>